<dbReference type="EMBL" id="JAAGMD010000706">
    <property type="protein sequence ID" value="NEA89342.1"/>
    <property type="molecule type" value="Genomic_DNA"/>
</dbReference>
<comment type="caution">
    <text evidence="2">The sequence shown here is derived from an EMBL/GenBank/DDBJ whole genome shotgun (WGS) entry which is preliminary data.</text>
</comment>
<reference evidence="2" key="1">
    <citation type="submission" date="2020-01" db="EMBL/GenBank/DDBJ databases">
        <title>Insect and environment-associated Actinomycetes.</title>
        <authorList>
            <person name="Currrie C."/>
            <person name="Chevrette M."/>
            <person name="Carlson C."/>
            <person name="Stubbendieck R."/>
            <person name="Wendt-Pienkowski E."/>
        </authorList>
    </citation>
    <scope>NUCLEOTIDE SEQUENCE</scope>
    <source>
        <strain evidence="2">SID14436</strain>
    </source>
</reference>
<dbReference type="RefSeq" id="WP_164333421.1">
    <property type="nucleotide sequence ID" value="NZ_JAAGMD010000706.1"/>
</dbReference>
<feature type="signal peptide" evidence="1">
    <location>
        <begin position="1"/>
        <end position="26"/>
    </location>
</feature>
<evidence type="ECO:0000256" key="1">
    <source>
        <dbReference type="SAM" id="SignalP"/>
    </source>
</evidence>
<gene>
    <name evidence="2" type="ORF">G3I53_25670</name>
</gene>
<name>A0A6G3R172_9ACTN</name>
<organism evidence="2">
    <name type="scientific">Streptomyces sp. SID14436</name>
    <dbReference type="NCBI Taxonomy" id="2706070"/>
    <lineage>
        <taxon>Bacteria</taxon>
        <taxon>Bacillati</taxon>
        <taxon>Actinomycetota</taxon>
        <taxon>Actinomycetes</taxon>
        <taxon>Kitasatosporales</taxon>
        <taxon>Streptomycetaceae</taxon>
        <taxon>Streptomyces</taxon>
    </lineage>
</organism>
<sequence length="62" mass="6341">MRIRSALAVAVLTAALTSGAVATAQASDHHRSGGDHATCSPYFGEIETDTAEIEWGGANCHG</sequence>
<keyword evidence="1" id="KW-0732">Signal</keyword>
<dbReference type="AlphaFoldDB" id="A0A6G3R172"/>
<feature type="chain" id="PRO_5026081628" evidence="1">
    <location>
        <begin position="27"/>
        <end position="62"/>
    </location>
</feature>
<proteinExistence type="predicted"/>
<evidence type="ECO:0000313" key="2">
    <source>
        <dbReference type="EMBL" id="NEA89342.1"/>
    </source>
</evidence>
<protein>
    <submittedName>
        <fullName evidence="2">Uncharacterized protein</fullName>
    </submittedName>
</protein>
<accession>A0A6G3R172</accession>